<dbReference type="GO" id="GO:0005829">
    <property type="term" value="C:cytosol"/>
    <property type="evidence" value="ECO:0007669"/>
    <property type="project" value="TreeGrafter"/>
</dbReference>
<evidence type="ECO:0000256" key="9">
    <source>
        <dbReference type="ARBA" id="ARBA00023125"/>
    </source>
</evidence>
<reference evidence="15" key="1">
    <citation type="submission" date="2017-02" db="EMBL/GenBank/DDBJ databases">
        <authorList>
            <person name="Regsiter A."/>
            <person name="William W."/>
        </authorList>
    </citation>
    <scope>NUCLEOTIDE SEQUENCE</scope>
    <source>
        <strain evidence="15">Bib</strain>
    </source>
</reference>
<gene>
    <name evidence="11 15" type="primary">radA</name>
    <name evidence="15" type="ORF">SPIROBIBN47_310027</name>
</gene>
<dbReference type="SUPFAM" id="SSF54211">
    <property type="entry name" value="Ribosomal protein S5 domain 2-like"/>
    <property type="match status" value="1"/>
</dbReference>
<dbReference type="InterPro" id="IPR014721">
    <property type="entry name" value="Ribsml_uS5_D2-typ_fold_subgr"/>
</dbReference>
<dbReference type="Pfam" id="PF13541">
    <property type="entry name" value="ChlI"/>
    <property type="match status" value="1"/>
</dbReference>
<evidence type="ECO:0000256" key="12">
    <source>
        <dbReference type="NCBIfam" id="TIGR00416"/>
    </source>
</evidence>
<dbReference type="InterPro" id="IPR003593">
    <property type="entry name" value="AAA+_ATPase"/>
</dbReference>
<dbReference type="Gene3D" id="3.30.230.10">
    <property type="match status" value="1"/>
</dbReference>
<dbReference type="InterPro" id="IPR020568">
    <property type="entry name" value="Ribosomal_Su5_D2-typ_SF"/>
</dbReference>
<dbReference type="GO" id="GO:0000725">
    <property type="term" value="P:recombinational repair"/>
    <property type="evidence" value="ECO:0007669"/>
    <property type="project" value="UniProtKB-UniRule"/>
</dbReference>
<dbReference type="Pfam" id="PF06745">
    <property type="entry name" value="ATPase"/>
    <property type="match status" value="1"/>
</dbReference>
<protein>
    <recommendedName>
        <fullName evidence="11 12">DNA repair protein RadA</fullName>
    </recommendedName>
</protein>
<evidence type="ECO:0000313" key="15">
    <source>
        <dbReference type="EMBL" id="SLM14089.1"/>
    </source>
</evidence>
<evidence type="ECO:0000256" key="10">
    <source>
        <dbReference type="ARBA" id="ARBA00023204"/>
    </source>
</evidence>
<dbReference type="GO" id="GO:0008270">
    <property type="term" value="F:zinc ion binding"/>
    <property type="evidence" value="ECO:0007669"/>
    <property type="project" value="UniProtKB-KW"/>
</dbReference>
<evidence type="ECO:0000256" key="11">
    <source>
        <dbReference type="HAMAP-Rule" id="MF_01498"/>
    </source>
</evidence>
<dbReference type="InterPro" id="IPR014774">
    <property type="entry name" value="KaiC-like_dom"/>
</dbReference>
<comment type="domain">
    <text evidence="11">The middle region has homology to RecA with ATPase motifs including the RadA KNRFG motif, while the C-terminus is homologous to Lon protease.</text>
</comment>
<feature type="binding site" evidence="11">
    <location>
        <begin position="89"/>
        <end position="96"/>
    </location>
    <ligand>
        <name>ATP</name>
        <dbReference type="ChEBI" id="CHEBI:30616"/>
    </ligand>
</feature>
<dbReference type="PANTHER" id="PTHR32472:SF10">
    <property type="entry name" value="DNA REPAIR PROTEIN RADA-LIKE PROTEIN"/>
    <property type="match status" value="1"/>
</dbReference>
<dbReference type="SMART" id="SM00382">
    <property type="entry name" value="AAA"/>
    <property type="match status" value="1"/>
</dbReference>
<evidence type="ECO:0000256" key="13">
    <source>
        <dbReference type="RuleBase" id="RU003555"/>
    </source>
</evidence>
<dbReference type="GO" id="GO:0140664">
    <property type="term" value="F:ATP-dependent DNA damage sensor activity"/>
    <property type="evidence" value="ECO:0007669"/>
    <property type="project" value="InterPro"/>
</dbReference>
<evidence type="ECO:0000259" key="14">
    <source>
        <dbReference type="PROSITE" id="PS50162"/>
    </source>
</evidence>
<name>A0A3P3XJT9_9SPIR</name>
<dbReference type="SUPFAM" id="SSF52540">
    <property type="entry name" value="P-loop containing nucleoside triphosphate hydrolases"/>
    <property type="match status" value="1"/>
</dbReference>
<dbReference type="InterPro" id="IPR004504">
    <property type="entry name" value="DNA_repair_RadA"/>
</dbReference>
<dbReference type="InterPro" id="IPR020588">
    <property type="entry name" value="RecA_ATP-bd"/>
</dbReference>
<organism evidence="15">
    <name type="scientific">uncultured spirochete</name>
    <dbReference type="NCBI Taxonomy" id="156406"/>
    <lineage>
        <taxon>Bacteria</taxon>
        <taxon>Pseudomonadati</taxon>
        <taxon>Spirochaetota</taxon>
        <taxon>Spirochaetia</taxon>
        <taxon>Spirochaetales</taxon>
        <taxon>environmental samples</taxon>
    </lineage>
</organism>
<comment type="function">
    <text evidence="11">Plays a role in repairing double-strand DNA breaks, probably involving stabilizing or processing branched DNA or blocked replication forks.</text>
</comment>
<keyword evidence="5" id="KW-0378">Hydrolase</keyword>
<keyword evidence="2 11" id="KW-0547">Nucleotide-binding</keyword>
<dbReference type="NCBIfam" id="TIGR00416">
    <property type="entry name" value="sms"/>
    <property type="match status" value="1"/>
</dbReference>
<keyword evidence="6 13" id="KW-0862">Zinc</keyword>
<dbReference type="PANTHER" id="PTHR32472">
    <property type="entry name" value="DNA REPAIR PROTEIN RADA"/>
    <property type="match status" value="1"/>
</dbReference>
<keyword evidence="7 11" id="KW-0067">ATP-binding</keyword>
<feature type="region of interest" description="Lon-protease-like" evidence="11">
    <location>
        <begin position="344"/>
        <end position="468"/>
    </location>
</feature>
<comment type="function">
    <text evidence="13">DNA-dependent ATPase involved in processing of recombination intermediates, plays a role in repairing DNA breaks. Stimulates the branch migration of RecA-mediated strand transfer reactions, allowing the 3' invading strand to extend heteroduplex DNA faster. Binds ssDNA in the presence of ADP but not other nucleotides, has ATPase activity that is stimulated by ssDNA and various branched DNA structures, but inhibited by SSB. Does not have RecA's homology-searching function.</text>
</comment>
<proteinExistence type="inferred from homology"/>
<keyword evidence="9 11" id="KW-0238">DNA-binding</keyword>
<dbReference type="HAMAP" id="MF_01498">
    <property type="entry name" value="RadA_bact"/>
    <property type="match status" value="1"/>
</dbReference>
<dbReference type="GO" id="GO:0003684">
    <property type="term" value="F:damaged DNA binding"/>
    <property type="evidence" value="ECO:0007669"/>
    <property type="project" value="InterPro"/>
</dbReference>
<evidence type="ECO:0000256" key="2">
    <source>
        <dbReference type="ARBA" id="ARBA00022741"/>
    </source>
</evidence>
<dbReference type="GO" id="GO:0005524">
    <property type="term" value="F:ATP binding"/>
    <property type="evidence" value="ECO:0007669"/>
    <property type="project" value="UniProtKB-UniRule"/>
</dbReference>
<dbReference type="GO" id="GO:0016787">
    <property type="term" value="F:hydrolase activity"/>
    <property type="evidence" value="ECO:0007669"/>
    <property type="project" value="UniProtKB-KW"/>
</dbReference>
<dbReference type="PRINTS" id="PR01874">
    <property type="entry name" value="DNAREPAIRADA"/>
</dbReference>
<keyword evidence="10 11" id="KW-0234">DNA repair</keyword>
<evidence type="ECO:0000256" key="3">
    <source>
        <dbReference type="ARBA" id="ARBA00022763"/>
    </source>
</evidence>
<comment type="similarity">
    <text evidence="11 13">Belongs to the RecA family. RadA subfamily.</text>
</comment>
<feature type="domain" description="RecA family profile 1" evidence="14">
    <location>
        <begin position="60"/>
        <end position="208"/>
    </location>
</feature>
<keyword evidence="1 11" id="KW-0479">Metal-binding</keyword>
<accession>A0A3P3XJT9</accession>
<evidence type="ECO:0000256" key="7">
    <source>
        <dbReference type="ARBA" id="ARBA00022840"/>
    </source>
</evidence>
<dbReference type="Gene3D" id="3.40.50.300">
    <property type="entry name" value="P-loop containing nucleotide triphosphate hydrolases"/>
    <property type="match status" value="1"/>
</dbReference>
<dbReference type="InterPro" id="IPR041166">
    <property type="entry name" value="Rubredoxin_2"/>
</dbReference>
<dbReference type="PROSITE" id="PS50162">
    <property type="entry name" value="RECA_2"/>
    <property type="match status" value="1"/>
</dbReference>
<evidence type="ECO:0000256" key="8">
    <source>
        <dbReference type="ARBA" id="ARBA00023016"/>
    </source>
</evidence>
<dbReference type="Pfam" id="PF18073">
    <property type="entry name" value="Zn_ribbon_LapB"/>
    <property type="match status" value="1"/>
</dbReference>
<dbReference type="InterPro" id="IPR027417">
    <property type="entry name" value="P-loop_NTPase"/>
</dbReference>
<dbReference type="AlphaFoldDB" id="A0A3P3XJT9"/>
<evidence type="ECO:0000256" key="6">
    <source>
        <dbReference type="ARBA" id="ARBA00022833"/>
    </source>
</evidence>
<keyword evidence="3 11" id="KW-0227">DNA damage</keyword>
<feature type="short sequence motif" description="RadA KNRFG motif" evidence="11">
    <location>
        <begin position="244"/>
        <end position="248"/>
    </location>
</feature>
<evidence type="ECO:0000256" key="4">
    <source>
        <dbReference type="ARBA" id="ARBA00022771"/>
    </source>
</evidence>
<keyword evidence="8 11" id="KW-0346">Stress response</keyword>
<sequence>MKKPSIIFRCSACGHEEPKWLGRCPECGQWNTMLEAKTAGRFEKDSSAFSLPLESVNPALGTRVSSGISELDRVLGGGFMRGSAILIGGEPGIGKSTLLLEASAKLGAKGKALYISGEESAAQIRLRAERIGALSKQIEIFCGNDLHACLSVMDSVHPLLTVVDSIQTIHSPEAGAVPGTPNQIKFCTQELVEWAKSHDSIVVLVAHVTKDGMIAGPKAAEHLVDAVISFEQAENALRVLRTSKNRFGSSDELGFFLMGGEGLAELPDPSGIFMVRREGHLPAGIAVAIVHEGSRILLAEVQALTIPSKSGIMRVYSDRIDPLRVSRIAAVLEKQTRLDFSSQEIYVNVAGGLRLTEPAVDLPLACALYSARTGQALPLGSAIAGELSLAGEVRPVRSMDRRAKSASQLGFERIIGPGVLLPGEGLSKGTLSDQAARAAQHASQSFRWTRASSLKDTLRLLWNQENRT</sequence>
<dbReference type="EMBL" id="FWDM01000025">
    <property type="protein sequence ID" value="SLM14089.1"/>
    <property type="molecule type" value="Genomic_DNA"/>
</dbReference>
<evidence type="ECO:0000256" key="1">
    <source>
        <dbReference type="ARBA" id="ARBA00022723"/>
    </source>
</evidence>
<evidence type="ECO:0000256" key="5">
    <source>
        <dbReference type="ARBA" id="ARBA00022801"/>
    </source>
</evidence>
<keyword evidence="4 13" id="KW-0863">Zinc-finger</keyword>